<reference evidence="1" key="2">
    <citation type="journal article" date="2022" name="New Phytol.">
        <title>Evolutionary transition to the ectomycorrhizal habit in the genomes of a hyperdiverse lineage of mushroom-forming fungi.</title>
        <authorList>
            <person name="Looney B."/>
            <person name="Miyauchi S."/>
            <person name="Morin E."/>
            <person name="Drula E."/>
            <person name="Courty P.E."/>
            <person name="Kohler A."/>
            <person name="Kuo A."/>
            <person name="LaButti K."/>
            <person name="Pangilinan J."/>
            <person name="Lipzen A."/>
            <person name="Riley R."/>
            <person name="Andreopoulos W."/>
            <person name="He G."/>
            <person name="Johnson J."/>
            <person name="Nolan M."/>
            <person name="Tritt A."/>
            <person name="Barry K.W."/>
            <person name="Grigoriev I.V."/>
            <person name="Nagy L.G."/>
            <person name="Hibbett D."/>
            <person name="Henrissat B."/>
            <person name="Matheny P.B."/>
            <person name="Labbe J."/>
            <person name="Martin F.M."/>
        </authorList>
    </citation>
    <scope>NUCLEOTIDE SEQUENCE</scope>
    <source>
        <strain evidence="1">FP105234-sp</strain>
    </source>
</reference>
<proteinExistence type="predicted"/>
<comment type="caution">
    <text evidence="1">The sequence shown here is derived from an EMBL/GenBank/DDBJ whole genome shotgun (WGS) entry which is preliminary data.</text>
</comment>
<reference evidence="1" key="1">
    <citation type="submission" date="2021-02" db="EMBL/GenBank/DDBJ databases">
        <authorList>
            <consortium name="DOE Joint Genome Institute"/>
            <person name="Ahrendt S."/>
            <person name="Looney B.P."/>
            <person name="Miyauchi S."/>
            <person name="Morin E."/>
            <person name="Drula E."/>
            <person name="Courty P.E."/>
            <person name="Chicoki N."/>
            <person name="Fauchery L."/>
            <person name="Kohler A."/>
            <person name="Kuo A."/>
            <person name="Labutti K."/>
            <person name="Pangilinan J."/>
            <person name="Lipzen A."/>
            <person name="Riley R."/>
            <person name="Andreopoulos W."/>
            <person name="He G."/>
            <person name="Johnson J."/>
            <person name="Barry K.W."/>
            <person name="Grigoriev I.V."/>
            <person name="Nagy L."/>
            <person name="Hibbett D."/>
            <person name="Henrissat B."/>
            <person name="Matheny P.B."/>
            <person name="Labbe J."/>
            <person name="Martin F."/>
        </authorList>
    </citation>
    <scope>NUCLEOTIDE SEQUENCE</scope>
    <source>
        <strain evidence="1">FP105234-sp</strain>
    </source>
</reference>
<gene>
    <name evidence="1" type="ORF">FA95DRAFT_1003402</name>
</gene>
<keyword evidence="2" id="KW-1185">Reference proteome</keyword>
<protein>
    <submittedName>
        <fullName evidence="1">Uncharacterized protein</fullName>
    </submittedName>
</protein>
<sequence>MDAKRGQDGLSRDSTHPSSIARRRAQTPTRNGTYGTPSYLLCAALRKNVDPHANSPVLKRKLSQVNAAKSRSAARDRLATRETASRGMPRVRSRKGWARSRVVDAASTDRDAVFRCASGGMGVKCREDKLRGQMRCSAVAWFQRWTQSWIRGAHG</sequence>
<evidence type="ECO:0000313" key="1">
    <source>
        <dbReference type="EMBL" id="KAI0039610.1"/>
    </source>
</evidence>
<name>A0ACB8R681_9AGAM</name>
<dbReference type="Proteomes" id="UP000814033">
    <property type="component" value="Unassembled WGS sequence"/>
</dbReference>
<organism evidence="1 2">
    <name type="scientific">Auriscalpium vulgare</name>
    <dbReference type="NCBI Taxonomy" id="40419"/>
    <lineage>
        <taxon>Eukaryota</taxon>
        <taxon>Fungi</taxon>
        <taxon>Dikarya</taxon>
        <taxon>Basidiomycota</taxon>
        <taxon>Agaricomycotina</taxon>
        <taxon>Agaricomycetes</taxon>
        <taxon>Russulales</taxon>
        <taxon>Auriscalpiaceae</taxon>
        <taxon>Auriscalpium</taxon>
    </lineage>
</organism>
<dbReference type="EMBL" id="MU276282">
    <property type="protein sequence ID" value="KAI0039610.1"/>
    <property type="molecule type" value="Genomic_DNA"/>
</dbReference>
<accession>A0ACB8R681</accession>
<evidence type="ECO:0000313" key="2">
    <source>
        <dbReference type="Proteomes" id="UP000814033"/>
    </source>
</evidence>